<gene>
    <name evidence="2" type="ORF">OJ253_1547</name>
</gene>
<comment type="caution">
    <text evidence="2">The sequence shown here is derived from an EMBL/GenBank/DDBJ whole genome shotgun (WGS) entry which is preliminary data.</text>
</comment>
<dbReference type="Proteomes" id="UP001067231">
    <property type="component" value="Unassembled WGS sequence"/>
</dbReference>
<evidence type="ECO:0000313" key="2">
    <source>
        <dbReference type="EMBL" id="KAJ1609440.1"/>
    </source>
</evidence>
<protein>
    <submittedName>
        <fullName evidence="2">Uncharacterized protein</fullName>
    </submittedName>
</protein>
<sequence length="164" mass="18057">MKGADVGIFGIVSWGGTLGGGIWWTGFAWFFPESWAYDLKGKASAAVCGMWEERVEKEGPRSATFEDCGSRTNCRAVSVRGDGGTRSHATENKDGSTCLSSYHARSPSKAYTPSNEPLIVIVNLYRIVEYFKKALIAPLHMGMHTKGGNPTLPAMWTLWQIKYE</sequence>
<evidence type="ECO:0000256" key="1">
    <source>
        <dbReference type="SAM" id="Phobius"/>
    </source>
</evidence>
<keyword evidence="1" id="KW-1133">Transmembrane helix</keyword>
<dbReference type="EMBL" id="JAPCXC010000034">
    <property type="protein sequence ID" value="KAJ1609440.1"/>
    <property type="molecule type" value="Genomic_DNA"/>
</dbReference>
<name>A0A9D5HZ04_9CRYT</name>
<proteinExistence type="predicted"/>
<dbReference type="AlphaFoldDB" id="A0A9D5HZ04"/>
<keyword evidence="1" id="KW-0812">Transmembrane</keyword>
<accession>A0A9D5HZ04</accession>
<reference evidence="2" key="1">
    <citation type="submission" date="2022-10" db="EMBL/GenBank/DDBJ databases">
        <title>Adaptive evolution leads to modifications in subtelomeric GC content in a zoonotic Cryptosporidium species.</title>
        <authorList>
            <person name="Li J."/>
            <person name="Feng Y."/>
            <person name="Xiao L."/>
        </authorList>
    </citation>
    <scope>NUCLEOTIDE SEQUENCE</scope>
    <source>
        <strain evidence="2">33844</strain>
    </source>
</reference>
<organism evidence="2">
    <name type="scientific">Cryptosporidium canis</name>
    <dbReference type="NCBI Taxonomy" id="195482"/>
    <lineage>
        <taxon>Eukaryota</taxon>
        <taxon>Sar</taxon>
        <taxon>Alveolata</taxon>
        <taxon>Apicomplexa</taxon>
        <taxon>Conoidasida</taxon>
        <taxon>Coccidia</taxon>
        <taxon>Eucoccidiorida</taxon>
        <taxon>Eimeriorina</taxon>
        <taxon>Cryptosporidiidae</taxon>
        <taxon>Cryptosporidium</taxon>
    </lineage>
</organism>
<keyword evidence="1" id="KW-0472">Membrane</keyword>
<feature type="transmembrane region" description="Helical" evidence="1">
    <location>
        <begin position="6"/>
        <end position="31"/>
    </location>
</feature>